<name>A0A9Q4FYG2_SALAG</name>
<dbReference type="AlphaFoldDB" id="A0A9Q4FYG2"/>
<evidence type="ECO:0000313" key="2">
    <source>
        <dbReference type="EMBL" id="MCR6095703.1"/>
    </source>
</evidence>
<keyword evidence="1" id="KW-0472">Membrane</keyword>
<protein>
    <submittedName>
        <fullName evidence="2">Uncharacterized protein</fullName>
    </submittedName>
</protein>
<dbReference type="RefSeq" id="WP_257820456.1">
    <property type="nucleotide sequence ID" value="NZ_JABXYM010000001.1"/>
</dbReference>
<accession>A0A9Q4FYG2</accession>
<keyword evidence="3" id="KW-1185">Reference proteome</keyword>
<feature type="transmembrane region" description="Helical" evidence="1">
    <location>
        <begin position="55"/>
        <end position="74"/>
    </location>
</feature>
<feature type="transmembrane region" description="Helical" evidence="1">
    <location>
        <begin position="86"/>
        <end position="105"/>
    </location>
</feature>
<keyword evidence="1" id="KW-0812">Transmembrane</keyword>
<organism evidence="2 3">
    <name type="scientific">Salipaludibacillus agaradhaerens</name>
    <name type="common">Bacillus agaradhaerens</name>
    <dbReference type="NCBI Taxonomy" id="76935"/>
    <lineage>
        <taxon>Bacteria</taxon>
        <taxon>Bacillati</taxon>
        <taxon>Bacillota</taxon>
        <taxon>Bacilli</taxon>
        <taxon>Bacillales</taxon>
        <taxon>Bacillaceae</taxon>
    </lineage>
</organism>
<dbReference type="Proteomes" id="UP001057753">
    <property type="component" value="Unassembled WGS sequence"/>
</dbReference>
<evidence type="ECO:0000256" key="1">
    <source>
        <dbReference type="SAM" id="Phobius"/>
    </source>
</evidence>
<gene>
    <name evidence="2" type="ORF">HXA33_04030</name>
</gene>
<feature type="transmembrane region" description="Helical" evidence="1">
    <location>
        <begin position="160"/>
        <end position="179"/>
    </location>
</feature>
<feature type="transmembrane region" description="Helical" evidence="1">
    <location>
        <begin position="25"/>
        <end position="43"/>
    </location>
</feature>
<evidence type="ECO:0000313" key="3">
    <source>
        <dbReference type="Proteomes" id="UP001057753"/>
    </source>
</evidence>
<feature type="transmembrane region" description="Helical" evidence="1">
    <location>
        <begin position="137"/>
        <end position="154"/>
    </location>
</feature>
<keyword evidence="1" id="KW-1133">Transmembrane helix</keyword>
<sequence>MNEGKVNIPKFFHELFGTEQKKSDLAIVIFFTVLSGIIVSVVTKDFLMALRWYQNIVLLLLYIDIAGGVIANFTFGTDTYYQTRPLGRWVFIAIHIQPVLCAWVLGGSMALAFSVWGYTIASAIAINLLRTMSFQKSLAGALLTLGLIGIVLISERVENILLIIYMMFMIKVIYSFAVAHHSEKALHG</sequence>
<proteinExistence type="predicted"/>
<comment type="caution">
    <text evidence="2">The sequence shown here is derived from an EMBL/GenBank/DDBJ whole genome shotgun (WGS) entry which is preliminary data.</text>
</comment>
<reference evidence="2" key="1">
    <citation type="submission" date="2020-06" db="EMBL/GenBank/DDBJ databases">
        <title>Insight into the genomes of haloalkaliphilic bacilli from Kenyan soda lakes.</title>
        <authorList>
            <person name="Mwirichia R."/>
            <person name="Villamizar G.C."/>
            <person name="Poehlein A."/>
            <person name="Mugweru J."/>
            <person name="Kipnyargis A."/>
            <person name="Kiplimo D."/>
            <person name="Orwa P."/>
            <person name="Daniel R."/>
        </authorList>
    </citation>
    <scope>NUCLEOTIDE SEQUENCE</scope>
    <source>
        <strain evidence="2">B1096_S55</strain>
    </source>
</reference>
<dbReference type="EMBL" id="JABXYM010000001">
    <property type="protein sequence ID" value="MCR6095703.1"/>
    <property type="molecule type" value="Genomic_DNA"/>
</dbReference>